<evidence type="ECO:0000313" key="2">
    <source>
        <dbReference type="EMBL" id="KTT70174.1"/>
    </source>
</evidence>
<evidence type="ECO:0008006" key="4">
    <source>
        <dbReference type="Google" id="ProtNLM"/>
    </source>
</evidence>
<dbReference type="RefSeq" id="WP_058733241.1">
    <property type="nucleotide sequence ID" value="NZ_LDTD01000056.1"/>
</dbReference>
<keyword evidence="1" id="KW-1133">Transmembrane helix</keyword>
<protein>
    <recommendedName>
        <fullName evidence="4">Holin</fullName>
    </recommendedName>
</protein>
<keyword evidence="1" id="KW-0812">Transmembrane</keyword>
<proteinExistence type="predicted"/>
<dbReference type="Proteomes" id="UP000072867">
    <property type="component" value="Unassembled WGS sequence"/>
</dbReference>
<organism evidence="2 3">
    <name type="scientific">Sphingomonas sanguinis</name>
    <dbReference type="NCBI Taxonomy" id="33051"/>
    <lineage>
        <taxon>Bacteria</taxon>
        <taxon>Pseudomonadati</taxon>
        <taxon>Pseudomonadota</taxon>
        <taxon>Alphaproteobacteria</taxon>
        <taxon>Sphingomonadales</taxon>
        <taxon>Sphingomonadaceae</taxon>
        <taxon>Sphingomonas</taxon>
    </lineage>
</organism>
<sequence>MKDWQHYGIGVFAVAAGQWLRIGQKIEAKQPVTWRDVAVLISLLPAFGALGGAAAQHFGWPLWAYLTVAISSGWLGFGAMKFVLGAAKTILGTIAGMASQRDKPEA</sequence>
<name>A0A147HZ01_9SPHN</name>
<feature type="transmembrane region" description="Helical" evidence="1">
    <location>
        <begin position="34"/>
        <end position="56"/>
    </location>
</feature>
<dbReference type="EMBL" id="LDTD01000056">
    <property type="protein sequence ID" value="KTT70174.1"/>
    <property type="molecule type" value="Genomic_DNA"/>
</dbReference>
<dbReference type="AlphaFoldDB" id="A0A147HZ01"/>
<keyword evidence="1" id="KW-0472">Membrane</keyword>
<comment type="caution">
    <text evidence="2">The sequence shown here is derived from an EMBL/GenBank/DDBJ whole genome shotgun (WGS) entry which is preliminary data.</text>
</comment>
<gene>
    <name evidence="2" type="ORF">NS319_08515</name>
</gene>
<feature type="transmembrane region" description="Helical" evidence="1">
    <location>
        <begin position="62"/>
        <end position="84"/>
    </location>
</feature>
<evidence type="ECO:0000256" key="1">
    <source>
        <dbReference type="SAM" id="Phobius"/>
    </source>
</evidence>
<accession>A0A147HZ01</accession>
<dbReference type="PATRIC" id="fig|33051.3.peg.2839"/>
<evidence type="ECO:0000313" key="3">
    <source>
        <dbReference type="Proteomes" id="UP000072867"/>
    </source>
</evidence>
<reference evidence="2 3" key="1">
    <citation type="journal article" date="2016" name="Front. Microbiol.">
        <title>Genomic Resource of Rice Seed Associated Bacteria.</title>
        <authorList>
            <person name="Midha S."/>
            <person name="Bansal K."/>
            <person name="Sharma S."/>
            <person name="Kumar N."/>
            <person name="Patil P.P."/>
            <person name="Chaudhry V."/>
            <person name="Patil P.B."/>
        </authorList>
    </citation>
    <scope>NUCLEOTIDE SEQUENCE [LARGE SCALE GENOMIC DNA]</scope>
    <source>
        <strain evidence="2 3">NS319</strain>
    </source>
</reference>